<sequence>MKSPAERIRALPVLLQDASLAVVITVVDIELFSTAVIPGPAMALYAASGAAILAWRRRAPVAVFGLTWVHNLLQFLVSDYSPLLGLMLALFTLAARTVLRAALVALVLAYTANVAAVLREFLALPEQNPVLLVVMLTYYFMWFTGAWGTGRWARVSRLRIAELDFLRRAEAFQAVIDERMRIARELHDVVAHSVTMMLLQAANARKLLAGDQPQAGRMLAQVDEFGQETMEQLRNMLVVLRADGTGDEDAGGLGLDDVATLLDGVRRAGLPVTLDAGGDLGRLDPAVGLAAYRIVQEALTNVSKHAGPDAHARVELSRVGERLCVQVSNDVSGAARAGARPAPGGHGLIGLRERAAAVGGTLESGPTPSGGFRVRALLPLARQPAMPS</sequence>
<proteinExistence type="predicted"/>
<dbReference type="PANTHER" id="PTHR24421:SF10">
    <property type="entry name" value="NITRATE_NITRITE SENSOR PROTEIN NARQ"/>
    <property type="match status" value="1"/>
</dbReference>
<keyword evidence="6 13" id="KW-0418">Kinase</keyword>
<dbReference type="EC" id="2.7.13.3" evidence="2"/>
<keyword evidence="9" id="KW-1133">Transmembrane helix</keyword>
<evidence type="ECO:0000256" key="4">
    <source>
        <dbReference type="ARBA" id="ARBA00022679"/>
    </source>
</evidence>
<keyword evidence="7" id="KW-0067">ATP-binding</keyword>
<dbReference type="InterPro" id="IPR050482">
    <property type="entry name" value="Sensor_HK_TwoCompSys"/>
</dbReference>
<keyword evidence="5" id="KW-0547">Nucleotide-binding</keyword>
<dbReference type="InterPro" id="IPR055558">
    <property type="entry name" value="DUF7134"/>
</dbReference>
<evidence type="ECO:0000256" key="1">
    <source>
        <dbReference type="ARBA" id="ARBA00000085"/>
    </source>
</evidence>
<feature type="transmembrane region" description="Helical" evidence="9">
    <location>
        <begin position="130"/>
        <end position="150"/>
    </location>
</feature>
<evidence type="ECO:0000256" key="3">
    <source>
        <dbReference type="ARBA" id="ARBA00022553"/>
    </source>
</evidence>
<keyword evidence="14" id="KW-1185">Reference proteome</keyword>
<accession>A0ABP5PC00</accession>
<feature type="domain" description="Histidine kinase/HSP90-like ATPase" evidence="10">
    <location>
        <begin position="290"/>
        <end position="381"/>
    </location>
</feature>
<dbReference type="Proteomes" id="UP001499843">
    <property type="component" value="Unassembled WGS sequence"/>
</dbReference>
<name>A0ABP5PC00_9ACTN</name>
<evidence type="ECO:0000256" key="5">
    <source>
        <dbReference type="ARBA" id="ARBA00022741"/>
    </source>
</evidence>
<comment type="catalytic activity">
    <reaction evidence="1">
        <text>ATP + protein L-histidine = ADP + protein N-phospho-L-histidine.</text>
        <dbReference type="EC" id="2.7.13.3"/>
    </reaction>
</comment>
<evidence type="ECO:0000256" key="9">
    <source>
        <dbReference type="SAM" id="Phobius"/>
    </source>
</evidence>
<dbReference type="Pfam" id="PF07730">
    <property type="entry name" value="HisKA_3"/>
    <property type="match status" value="1"/>
</dbReference>
<dbReference type="EMBL" id="BAAAQX010000008">
    <property type="protein sequence ID" value="GAA2208145.1"/>
    <property type="molecule type" value="Genomic_DNA"/>
</dbReference>
<feature type="transmembrane region" description="Helical" evidence="9">
    <location>
        <begin position="20"/>
        <end position="47"/>
    </location>
</feature>
<keyword evidence="9" id="KW-0812">Transmembrane</keyword>
<organism evidence="13 14">
    <name type="scientific">Nonomuraea monospora</name>
    <dbReference type="NCBI Taxonomy" id="568818"/>
    <lineage>
        <taxon>Bacteria</taxon>
        <taxon>Bacillati</taxon>
        <taxon>Actinomycetota</taxon>
        <taxon>Actinomycetes</taxon>
        <taxon>Streptosporangiales</taxon>
        <taxon>Streptosporangiaceae</taxon>
        <taxon>Nonomuraea</taxon>
    </lineage>
</organism>
<dbReference type="Pfam" id="PF02518">
    <property type="entry name" value="HATPase_c"/>
    <property type="match status" value="1"/>
</dbReference>
<protein>
    <recommendedName>
        <fullName evidence="2">histidine kinase</fullName>
        <ecNumber evidence="2">2.7.13.3</ecNumber>
    </recommendedName>
</protein>
<dbReference type="InterPro" id="IPR003594">
    <property type="entry name" value="HATPase_dom"/>
</dbReference>
<evidence type="ECO:0000313" key="14">
    <source>
        <dbReference type="Proteomes" id="UP001499843"/>
    </source>
</evidence>
<feature type="domain" description="Signal transduction histidine kinase subgroup 3 dimerisation and phosphoacceptor" evidence="11">
    <location>
        <begin position="178"/>
        <end position="243"/>
    </location>
</feature>
<comment type="caution">
    <text evidence="13">The sequence shown here is derived from an EMBL/GenBank/DDBJ whole genome shotgun (WGS) entry which is preliminary data.</text>
</comment>
<feature type="transmembrane region" description="Helical" evidence="9">
    <location>
        <begin position="97"/>
        <end position="118"/>
    </location>
</feature>
<dbReference type="RefSeq" id="WP_344476010.1">
    <property type="nucleotide sequence ID" value="NZ_BAAAQX010000008.1"/>
</dbReference>
<evidence type="ECO:0000256" key="7">
    <source>
        <dbReference type="ARBA" id="ARBA00022840"/>
    </source>
</evidence>
<dbReference type="Gene3D" id="3.30.565.10">
    <property type="entry name" value="Histidine kinase-like ATPase, C-terminal domain"/>
    <property type="match status" value="1"/>
</dbReference>
<dbReference type="PANTHER" id="PTHR24421">
    <property type="entry name" value="NITRATE/NITRITE SENSOR PROTEIN NARX-RELATED"/>
    <property type="match status" value="1"/>
</dbReference>
<keyword evidence="9" id="KW-0472">Membrane</keyword>
<evidence type="ECO:0000256" key="2">
    <source>
        <dbReference type="ARBA" id="ARBA00012438"/>
    </source>
</evidence>
<feature type="domain" description="DUF7134" evidence="12">
    <location>
        <begin position="15"/>
        <end position="156"/>
    </location>
</feature>
<dbReference type="SUPFAM" id="SSF55874">
    <property type="entry name" value="ATPase domain of HSP90 chaperone/DNA topoisomerase II/histidine kinase"/>
    <property type="match status" value="1"/>
</dbReference>
<keyword evidence="3" id="KW-0597">Phosphoprotein</keyword>
<evidence type="ECO:0000313" key="13">
    <source>
        <dbReference type="EMBL" id="GAA2208145.1"/>
    </source>
</evidence>
<evidence type="ECO:0000259" key="10">
    <source>
        <dbReference type="Pfam" id="PF02518"/>
    </source>
</evidence>
<dbReference type="Gene3D" id="1.20.5.1930">
    <property type="match status" value="1"/>
</dbReference>
<dbReference type="InterPro" id="IPR011712">
    <property type="entry name" value="Sig_transdc_His_kin_sub3_dim/P"/>
</dbReference>
<dbReference type="InterPro" id="IPR036890">
    <property type="entry name" value="HATPase_C_sf"/>
</dbReference>
<evidence type="ECO:0000259" key="11">
    <source>
        <dbReference type="Pfam" id="PF07730"/>
    </source>
</evidence>
<dbReference type="GO" id="GO:0016301">
    <property type="term" value="F:kinase activity"/>
    <property type="evidence" value="ECO:0007669"/>
    <property type="project" value="UniProtKB-KW"/>
</dbReference>
<evidence type="ECO:0000256" key="8">
    <source>
        <dbReference type="ARBA" id="ARBA00023012"/>
    </source>
</evidence>
<evidence type="ECO:0000256" key="6">
    <source>
        <dbReference type="ARBA" id="ARBA00022777"/>
    </source>
</evidence>
<evidence type="ECO:0000259" key="12">
    <source>
        <dbReference type="Pfam" id="PF23539"/>
    </source>
</evidence>
<reference evidence="14" key="1">
    <citation type="journal article" date="2019" name="Int. J. Syst. Evol. Microbiol.">
        <title>The Global Catalogue of Microorganisms (GCM) 10K type strain sequencing project: providing services to taxonomists for standard genome sequencing and annotation.</title>
        <authorList>
            <consortium name="The Broad Institute Genomics Platform"/>
            <consortium name="The Broad Institute Genome Sequencing Center for Infectious Disease"/>
            <person name="Wu L."/>
            <person name="Ma J."/>
        </authorList>
    </citation>
    <scope>NUCLEOTIDE SEQUENCE [LARGE SCALE GENOMIC DNA]</scope>
    <source>
        <strain evidence="14">JCM 16114</strain>
    </source>
</reference>
<keyword evidence="4" id="KW-0808">Transferase</keyword>
<gene>
    <name evidence="13" type="ORF">GCM10009850_036030</name>
</gene>
<dbReference type="CDD" id="cd16917">
    <property type="entry name" value="HATPase_UhpB-NarQ-NarX-like"/>
    <property type="match status" value="1"/>
</dbReference>
<dbReference type="Pfam" id="PF23539">
    <property type="entry name" value="DUF7134"/>
    <property type="match status" value="1"/>
</dbReference>
<keyword evidence="8" id="KW-0902">Two-component regulatory system</keyword>